<keyword evidence="2" id="KW-0472">Membrane</keyword>
<name>A0A8J2SVN0_9STRA</name>
<evidence type="ECO:0000256" key="1">
    <source>
        <dbReference type="SAM" id="MobiDB-lite"/>
    </source>
</evidence>
<feature type="transmembrane region" description="Helical" evidence="2">
    <location>
        <begin position="135"/>
        <end position="159"/>
    </location>
</feature>
<feature type="region of interest" description="Disordered" evidence="1">
    <location>
        <begin position="195"/>
        <end position="223"/>
    </location>
</feature>
<dbReference type="EMBL" id="CAKKNE010000005">
    <property type="protein sequence ID" value="CAH0377234.1"/>
    <property type="molecule type" value="Genomic_DNA"/>
</dbReference>
<organism evidence="3 4">
    <name type="scientific">Pelagomonas calceolata</name>
    <dbReference type="NCBI Taxonomy" id="35677"/>
    <lineage>
        <taxon>Eukaryota</taxon>
        <taxon>Sar</taxon>
        <taxon>Stramenopiles</taxon>
        <taxon>Ochrophyta</taxon>
        <taxon>Pelagophyceae</taxon>
        <taxon>Pelagomonadales</taxon>
        <taxon>Pelagomonadaceae</taxon>
        <taxon>Pelagomonas</taxon>
    </lineage>
</organism>
<sequence>MMVLQRLALRGVSRVPTRSMKTVDDAAMRERERCWAAWANADTLHLCVGSVPSGLRLFDGVGGITHAHPRRNYMRNSLLATSVGLTMIHFRREIEERPPLGGLVMTALGLGYAFAGGACHLYAVARLRSSLLSPLGTFAACAHAVAPPFMLSTAALCFLDRSPTWVKDLGIAVPATGLWRPRAQPVEVKPRRWYSHFQSEKKPRPPSAKRSYWPLDQHNSKTD</sequence>
<proteinExistence type="predicted"/>
<keyword evidence="4" id="KW-1185">Reference proteome</keyword>
<feature type="transmembrane region" description="Helical" evidence="2">
    <location>
        <begin position="100"/>
        <end position="123"/>
    </location>
</feature>
<evidence type="ECO:0000313" key="4">
    <source>
        <dbReference type="Proteomes" id="UP000789595"/>
    </source>
</evidence>
<evidence type="ECO:0000256" key="2">
    <source>
        <dbReference type="SAM" id="Phobius"/>
    </source>
</evidence>
<keyword evidence="2" id="KW-0812">Transmembrane</keyword>
<accession>A0A8J2SVN0</accession>
<gene>
    <name evidence="3" type="ORF">PECAL_5P18060</name>
</gene>
<dbReference type="AlphaFoldDB" id="A0A8J2SVN0"/>
<reference evidence="3" key="1">
    <citation type="submission" date="2021-11" db="EMBL/GenBank/DDBJ databases">
        <authorList>
            <consortium name="Genoscope - CEA"/>
            <person name="William W."/>
        </authorList>
    </citation>
    <scope>NUCLEOTIDE SEQUENCE</scope>
</reference>
<comment type="caution">
    <text evidence="3">The sequence shown here is derived from an EMBL/GenBank/DDBJ whole genome shotgun (WGS) entry which is preliminary data.</text>
</comment>
<evidence type="ECO:0000313" key="3">
    <source>
        <dbReference type="EMBL" id="CAH0377234.1"/>
    </source>
</evidence>
<protein>
    <submittedName>
        <fullName evidence="3">Uncharacterized protein</fullName>
    </submittedName>
</protein>
<dbReference type="Proteomes" id="UP000789595">
    <property type="component" value="Unassembled WGS sequence"/>
</dbReference>
<keyword evidence="2" id="KW-1133">Transmembrane helix</keyword>